<sequence>MITMTNPERIHPSTTAGEREMLESWLEFHRETLALKCAGLSEEQLRKTAVEPSDMSLLGLVRHLTEVEQGWFHQVLAAEDVPRLYTSDENPDGDFHLTDQDTWAQAHTAWREAVGRSRELAATRSLDDLGEGRHRSGRTYSLRWIYVHMIEEYARHNGHADLLRQRIDGATGE</sequence>
<dbReference type="Pfam" id="PF04978">
    <property type="entry name" value="MST"/>
    <property type="match status" value="1"/>
</dbReference>
<evidence type="ECO:0000313" key="1">
    <source>
        <dbReference type="EMBL" id="GAA2936597.1"/>
    </source>
</evidence>
<gene>
    <name evidence="1" type="ORF">GCM10010446_22220</name>
</gene>
<keyword evidence="2" id="KW-1185">Reference proteome</keyword>
<comment type="caution">
    <text evidence="1">The sequence shown here is derived from an EMBL/GenBank/DDBJ whole genome shotgun (WGS) entry which is preliminary data.</text>
</comment>
<dbReference type="Proteomes" id="UP001500403">
    <property type="component" value="Unassembled WGS sequence"/>
</dbReference>
<evidence type="ECO:0000313" key="2">
    <source>
        <dbReference type="Proteomes" id="UP001500403"/>
    </source>
</evidence>
<dbReference type="SUPFAM" id="SSF109854">
    <property type="entry name" value="DinB/YfiT-like putative metalloenzymes"/>
    <property type="match status" value="1"/>
</dbReference>
<dbReference type="InterPro" id="IPR007061">
    <property type="entry name" value="MST-like"/>
</dbReference>
<proteinExistence type="predicted"/>
<dbReference type="Gene3D" id="1.20.120.450">
    <property type="entry name" value="dinb family like domain"/>
    <property type="match status" value="1"/>
</dbReference>
<name>A0ABP6JKS6_9ACTN</name>
<reference evidence="2" key="1">
    <citation type="journal article" date="2019" name="Int. J. Syst. Evol. Microbiol.">
        <title>The Global Catalogue of Microorganisms (GCM) 10K type strain sequencing project: providing services to taxonomists for standard genome sequencing and annotation.</title>
        <authorList>
            <consortium name="The Broad Institute Genomics Platform"/>
            <consortium name="The Broad Institute Genome Sequencing Center for Infectious Disease"/>
            <person name="Wu L."/>
            <person name="Ma J."/>
        </authorList>
    </citation>
    <scope>NUCLEOTIDE SEQUENCE [LARGE SCALE GENOMIC DNA]</scope>
    <source>
        <strain evidence="2">JCM 9088</strain>
    </source>
</reference>
<protein>
    <submittedName>
        <fullName evidence="1">DinB family protein</fullName>
    </submittedName>
</protein>
<accession>A0ABP6JKS6</accession>
<dbReference type="InterPro" id="IPR034660">
    <property type="entry name" value="DinB/YfiT-like"/>
</dbReference>
<dbReference type="EMBL" id="BAAAUD010000020">
    <property type="protein sequence ID" value="GAA2936597.1"/>
    <property type="molecule type" value="Genomic_DNA"/>
</dbReference>
<organism evidence="1 2">
    <name type="scientific">Streptomyces enissocaesilis</name>
    <dbReference type="NCBI Taxonomy" id="332589"/>
    <lineage>
        <taxon>Bacteria</taxon>
        <taxon>Bacillati</taxon>
        <taxon>Actinomycetota</taxon>
        <taxon>Actinomycetes</taxon>
        <taxon>Kitasatosporales</taxon>
        <taxon>Streptomycetaceae</taxon>
        <taxon>Streptomyces</taxon>
        <taxon>Streptomyces rochei group</taxon>
    </lineage>
</organism>